<dbReference type="PDBsum" id="5Y6T"/>
<feature type="disulfide bond" evidence="2">
    <location>
        <begin position="182"/>
        <end position="248"/>
    </location>
</feature>
<dbReference type="PDB" id="5Y6T">
    <property type="method" value="X-ray"/>
    <property type="resolution" value="1.70 A"/>
    <property type="chains" value="A=1-387"/>
</dbReference>
<organism evidence="1">
    <name type="scientific">Eisenia fetida</name>
    <name type="common">Red wiggler worm</name>
    <dbReference type="NCBI Taxonomy" id="6396"/>
    <lineage>
        <taxon>Eukaryota</taxon>
        <taxon>Metazoa</taxon>
        <taxon>Spiralia</taxon>
        <taxon>Lophotrochozoa</taxon>
        <taxon>Annelida</taxon>
        <taxon>Clitellata</taxon>
        <taxon>Oligochaeta</taxon>
        <taxon>Crassiclitellata</taxon>
        <taxon>Lumbricina</taxon>
        <taxon>Lumbricidae</taxon>
        <taxon>Lumbricinae</taxon>
        <taxon>Eisenia</taxon>
    </lineage>
</organism>
<sequence>EAFEQQFLDVQNGQLRLNGEKVFMSGMNIAWQNYGRDFGNGQYDCCTGNALEDYIVRIKAEGGNSLRIWVHCDGGYTPEFDGNGYVVGTDAQNTMTSDLAQFLDVAYANNVLVFIVLWNGATTPTSRYRDLIYDDSKLQTYIDQALVPMVSALSGKVALGGWEVMNEPEGIVSAGVSDGNPCFDTQPLAGSGAGWADSIPMQRLQSFINKQTAAIKRADPKVIVTLGSWSERAQTDQFGWRNYYTDNCLIDAGGDSLGVIDFYQMHTYAWEGAYTSSSPLLVPNSQYNLDKPNNIGEFSQSGGDGRSITDQFDWAYTQGYCGAWSWQANGGGDNADSFATQAQGLNHLRGRNDQNAGGRIDIILQLEQKLISEEDLNSAVDHHHHHH</sequence>
<feature type="disulfide bond" evidence="2">
    <location>
        <begin position="45"/>
        <end position="46"/>
    </location>
</feature>
<protein>
    <submittedName>
        <fullName evidence="1">Endo-1,4-beta-mannanase</fullName>
    </submittedName>
</protein>
<dbReference type="InterPro" id="IPR017853">
    <property type="entry name" value="GH"/>
</dbReference>
<evidence type="ECO:0007829" key="2">
    <source>
        <dbReference type="PDB" id="5Y6T"/>
    </source>
</evidence>
<dbReference type="AlphaFoldDB" id="A0A3B6UEQ6"/>
<reference evidence="1 2" key="1">
    <citation type="journal article" date="2018" name="Enzyme Microb. Technol.">
        <title>Gene cloning, expression, and X-ray crystallographic analysis of a beta-mannanase from Eisenia fetida.</title>
        <authorList>
            <person name="Ueda M."/>
            <person name="Hirano Y."/>
            <person name="Fukuhara H."/>
            <person name="Naka Y."/>
            <person name="Nakazawa M."/>
            <person name="Sakamoto T."/>
            <person name="Ogata T."/>
            <person name="Tamada T."/>
        </authorList>
    </citation>
    <scope>X-RAY CRYSTALLOGRAPHY (1.70 ANGSTROMS)</scope>
    <scope>DISULFIDE BONDS</scope>
</reference>
<proteinExistence type="evidence at protein level"/>
<name>A0A3B6UEQ6_EISFE</name>
<dbReference type="BRENDA" id="3.2.1.78">
    <property type="organism ID" value="8700"/>
</dbReference>
<dbReference type="PANTHER" id="PTHR37398:SF3">
    <property type="entry name" value="GLYCOSIDE HYDROLASE FAMILY 5 DOMAIN-CONTAINING PROTEIN"/>
    <property type="match status" value="1"/>
</dbReference>
<dbReference type="Gene3D" id="3.20.20.80">
    <property type="entry name" value="Glycosidases"/>
    <property type="match status" value="1"/>
</dbReference>
<dbReference type="PANTHER" id="PTHR37398">
    <property type="entry name" value="ENDO-BETA-1,4-MANNANASE"/>
    <property type="match status" value="1"/>
</dbReference>
<dbReference type="SUPFAM" id="SSF51445">
    <property type="entry name" value="(Trans)glycosidases"/>
    <property type="match status" value="1"/>
</dbReference>
<evidence type="ECO:0000313" key="1">
    <source>
        <dbReference type="PDB" id="5Y6T"/>
    </source>
</evidence>
<dbReference type="SMR" id="A0A3B6UEQ6"/>
<keyword evidence="1 2" id="KW-0002">3D-structure</keyword>
<accession>A0A3B6UEQ6</accession>